<dbReference type="CDD" id="cd03257">
    <property type="entry name" value="ABC_NikE_OppD_transporters"/>
    <property type="match status" value="1"/>
</dbReference>
<keyword evidence="7" id="KW-0472">Membrane</keyword>
<dbReference type="Gene3D" id="3.40.50.300">
    <property type="entry name" value="P-loop containing nucleotide triphosphate hydrolases"/>
    <property type="match status" value="1"/>
</dbReference>
<evidence type="ECO:0000256" key="7">
    <source>
        <dbReference type="ARBA" id="ARBA00023136"/>
    </source>
</evidence>
<feature type="domain" description="ABC transporter" evidence="8">
    <location>
        <begin position="14"/>
        <end position="266"/>
    </location>
</feature>
<proteinExistence type="inferred from homology"/>
<evidence type="ECO:0000259" key="8">
    <source>
        <dbReference type="PROSITE" id="PS50893"/>
    </source>
</evidence>
<comment type="caution">
    <text evidence="9">The sequence shown here is derived from an EMBL/GenBank/DDBJ whole genome shotgun (WGS) entry which is preliminary data.</text>
</comment>
<evidence type="ECO:0000256" key="1">
    <source>
        <dbReference type="ARBA" id="ARBA00004202"/>
    </source>
</evidence>
<keyword evidence="10" id="KW-1185">Reference proteome</keyword>
<dbReference type="Proteomes" id="UP000245793">
    <property type="component" value="Unassembled WGS sequence"/>
</dbReference>
<dbReference type="FunFam" id="3.40.50.300:FF:000016">
    <property type="entry name" value="Oligopeptide ABC transporter ATP-binding component"/>
    <property type="match status" value="1"/>
</dbReference>
<dbReference type="SMART" id="SM00382">
    <property type="entry name" value="AAA"/>
    <property type="match status" value="1"/>
</dbReference>
<evidence type="ECO:0000256" key="2">
    <source>
        <dbReference type="ARBA" id="ARBA00005417"/>
    </source>
</evidence>
<dbReference type="InterPro" id="IPR050388">
    <property type="entry name" value="ABC_Ni/Peptide_Import"/>
</dbReference>
<dbReference type="InterPro" id="IPR003439">
    <property type="entry name" value="ABC_transporter-like_ATP-bd"/>
</dbReference>
<accession>A0A2U1DMK3</accession>
<dbReference type="GO" id="GO:0015833">
    <property type="term" value="P:peptide transport"/>
    <property type="evidence" value="ECO:0007669"/>
    <property type="project" value="InterPro"/>
</dbReference>
<gene>
    <name evidence="9" type="ORF">C7381_1133</name>
</gene>
<dbReference type="GO" id="GO:0005886">
    <property type="term" value="C:plasma membrane"/>
    <property type="evidence" value="ECO:0007669"/>
    <property type="project" value="UniProtKB-SubCell"/>
</dbReference>
<sequence>MENKTKNNDSKLLLDVQNLSVSFHTYAGEVKAVRGLNFHLNKGETLAFVGESGCGKSVTAKALMRILPKDSSEIKKDSKIMYDGENVMDMKGKRLTQLRGGEIAMIFQDPMTSLNPVLTIGFQITEALKIHRNLSKADAKKEAVRLLDMVQIPEPEKRLKSYPHELSGGMRQRVMIAMALSCSPELLIADEPTTALDVTIQAQILDLIKELKEQMHTAVILVTHDLGVVANFADRIQVMYAGSIIEEGTTDEIFYESRHPYTWALLNSVPKVHQKNEELRALGGTPPDLLLPLHGCPFAPRCSRAMEICKKIAPQCTHHSDTHRSWCWLEHEYAGNIDWQDMREGGY</sequence>
<evidence type="ECO:0000313" key="9">
    <source>
        <dbReference type="EMBL" id="PVY88903.1"/>
    </source>
</evidence>
<keyword evidence="6 9" id="KW-0067">ATP-binding</keyword>
<keyword evidence="5" id="KW-0547">Nucleotide-binding</keyword>
<dbReference type="RefSeq" id="WP_052085531.1">
    <property type="nucleotide sequence ID" value="NZ_CAUPJO010000020.1"/>
</dbReference>
<dbReference type="NCBIfam" id="TIGR01727">
    <property type="entry name" value="oligo_HPY"/>
    <property type="match status" value="1"/>
</dbReference>
<evidence type="ECO:0000256" key="5">
    <source>
        <dbReference type="ARBA" id="ARBA00022741"/>
    </source>
</evidence>
<dbReference type="AlphaFoldDB" id="A0A2U1DMK3"/>
<dbReference type="PROSITE" id="PS00211">
    <property type="entry name" value="ABC_TRANSPORTER_1"/>
    <property type="match status" value="1"/>
</dbReference>
<dbReference type="InterPro" id="IPR003593">
    <property type="entry name" value="AAA+_ATPase"/>
</dbReference>
<dbReference type="Pfam" id="PF00005">
    <property type="entry name" value="ABC_tran"/>
    <property type="match status" value="1"/>
</dbReference>
<comment type="similarity">
    <text evidence="2">Belongs to the ABC transporter superfamily.</text>
</comment>
<keyword evidence="4" id="KW-1003">Cell membrane</keyword>
<reference evidence="9 10" key="1">
    <citation type="submission" date="2018-04" db="EMBL/GenBank/DDBJ databases">
        <title>Genomic Encyclopedia of Type Strains, Phase IV (KMG-IV): sequencing the most valuable type-strain genomes for metagenomic binning, comparative biology and taxonomic classification.</title>
        <authorList>
            <person name="Goeker M."/>
        </authorList>
    </citation>
    <scope>NUCLEOTIDE SEQUENCE [LARGE SCALE GENOMIC DNA]</scope>
    <source>
        <strain evidence="9 10">DSM 20705</strain>
    </source>
</reference>
<dbReference type="InterPro" id="IPR013563">
    <property type="entry name" value="Oligopep_ABC_C"/>
</dbReference>
<dbReference type="GO" id="GO:0005524">
    <property type="term" value="F:ATP binding"/>
    <property type="evidence" value="ECO:0007669"/>
    <property type="project" value="UniProtKB-KW"/>
</dbReference>
<dbReference type="GO" id="GO:0016887">
    <property type="term" value="F:ATP hydrolysis activity"/>
    <property type="evidence" value="ECO:0007669"/>
    <property type="project" value="InterPro"/>
</dbReference>
<evidence type="ECO:0000256" key="3">
    <source>
        <dbReference type="ARBA" id="ARBA00022448"/>
    </source>
</evidence>
<dbReference type="PROSITE" id="PS50893">
    <property type="entry name" value="ABC_TRANSPORTER_2"/>
    <property type="match status" value="1"/>
</dbReference>
<protein>
    <submittedName>
        <fullName evidence="9">Oligopeptide transport system ATP-binding protein</fullName>
    </submittedName>
</protein>
<dbReference type="SUPFAM" id="SSF52540">
    <property type="entry name" value="P-loop containing nucleoside triphosphate hydrolases"/>
    <property type="match status" value="1"/>
</dbReference>
<evidence type="ECO:0000256" key="6">
    <source>
        <dbReference type="ARBA" id="ARBA00022840"/>
    </source>
</evidence>
<keyword evidence="3" id="KW-0813">Transport</keyword>
<evidence type="ECO:0000313" key="10">
    <source>
        <dbReference type="Proteomes" id="UP000245793"/>
    </source>
</evidence>
<dbReference type="PANTHER" id="PTHR43297">
    <property type="entry name" value="OLIGOPEPTIDE TRANSPORT ATP-BINDING PROTEIN APPD"/>
    <property type="match status" value="1"/>
</dbReference>
<name>A0A2U1DMK3_9FIRM</name>
<dbReference type="Pfam" id="PF08352">
    <property type="entry name" value="oligo_HPY"/>
    <property type="match status" value="1"/>
</dbReference>
<dbReference type="EMBL" id="QEKV01000013">
    <property type="protein sequence ID" value="PVY88903.1"/>
    <property type="molecule type" value="Genomic_DNA"/>
</dbReference>
<dbReference type="InterPro" id="IPR017871">
    <property type="entry name" value="ABC_transporter-like_CS"/>
</dbReference>
<dbReference type="PANTHER" id="PTHR43297:SF2">
    <property type="entry name" value="DIPEPTIDE TRANSPORT ATP-BINDING PROTEIN DPPD"/>
    <property type="match status" value="1"/>
</dbReference>
<organism evidence="9 10">
    <name type="scientific">Ezakiella coagulans</name>
    <dbReference type="NCBI Taxonomy" id="46507"/>
    <lineage>
        <taxon>Bacteria</taxon>
        <taxon>Bacillati</taxon>
        <taxon>Bacillota</taxon>
        <taxon>Tissierellia</taxon>
        <taxon>Ezakiella</taxon>
    </lineage>
</organism>
<evidence type="ECO:0000256" key="4">
    <source>
        <dbReference type="ARBA" id="ARBA00022475"/>
    </source>
</evidence>
<dbReference type="InterPro" id="IPR027417">
    <property type="entry name" value="P-loop_NTPase"/>
</dbReference>
<comment type="subcellular location">
    <subcellularLocation>
        <location evidence="1">Cell membrane</location>
        <topology evidence="1">Peripheral membrane protein</topology>
    </subcellularLocation>
</comment>